<dbReference type="AlphaFoldDB" id="A0AA36N074"/>
<gene>
    <name evidence="2" type="ORF">EVOR1521_LOCUS13319</name>
</gene>
<dbReference type="EMBL" id="CAUJNA010001475">
    <property type="protein sequence ID" value="CAJ1387195.1"/>
    <property type="molecule type" value="Genomic_DNA"/>
</dbReference>
<proteinExistence type="predicted"/>
<feature type="compositionally biased region" description="Low complexity" evidence="1">
    <location>
        <begin position="208"/>
        <end position="222"/>
    </location>
</feature>
<dbReference type="Proteomes" id="UP001178507">
    <property type="component" value="Unassembled WGS sequence"/>
</dbReference>
<reference evidence="2" key="1">
    <citation type="submission" date="2023-08" db="EMBL/GenBank/DDBJ databases">
        <authorList>
            <person name="Chen Y."/>
            <person name="Shah S."/>
            <person name="Dougan E. K."/>
            <person name="Thang M."/>
            <person name="Chan C."/>
        </authorList>
    </citation>
    <scope>NUCLEOTIDE SEQUENCE</scope>
</reference>
<evidence type="ECO:0000256" key="1">
    <source>
        <dbReference type="SAM" id="MobiDB-lite"/>
    </source>
</evidence>
<evidence type="ECO:0000313" key="2">
    <source>
        <dbReference type="EMBL" id="CAJ1387195.1"/>
    </source>
</evidence>
<organism evidence="2 3">
    <name type="scientific">Effrenium voratum</name>
    <dbReference type="NCBI Taxonomy" id="2562239"/>
    <lineage>
        <taxon>Eukaryota</taxon>
        <taxon>Sar</taxon>
        <taxon>Alveolata</taxon>
        <taxon>Dinophyceae</taxon>
        <taxon>Suessiales</taxon>
        <taxon>Symbiodiniaceae</taxon>
        <taxon>Effrenium</taxon>
    </lineage>
</organism>
<sequence length="347" mass="37543">MASGDDSVVALLQRLARALGARNARKGWEVLLSREKREQVPCAELLACCVWDLRRAERPAGAEALQLLAARLDGAVEETLKVLLLLAEPGKDPGLGAVSRELLFAAGRTSSSHRPGTFFEESRQQLRPCERHFALGRPLAEQVLLQAAPSVTDVGPRERVLWDPAEVQKSGFLEVAKEAEGKEHQKQKGKGQNEGESPMVSPGTPTTASGSGSPRAASRPSRAALGLRSVPLAELWRSDCRALELRGSWEAPRPVADPRGAWLALYGIPSRSFQVKGARVLCRARCRMLEDWAAFCSRCLNLRAQIAALGDCEGLTAQALAAVLREILGAFDQERSRKRARASSGCG</sequence>
<name>A0AA36N074_9DINO</name>
<comment type="caution">
    <text evidence="2">The sequence shown here is derived from an EMBL/GenBank/DDBJ whole genome shotgun (WGS) entry which is preliminary data.</text>
</comment>
<protein>
    <submittedName>
        <fullName evidence="2">Uncharacterized protein</fullName>
    </submittedName>
</protein>
<keyword evidence="3" id="KW-1185">Reference proteome</keyword>
<feature type="region of interest" description="Disordered" evidence="1">
    <location>
        <begin position="178"/>
        <end position="222"/>
    </location>
</feature>
<evidence type="ECO:0000313" key="3">
    <source>
        <dbReference type="Proteomes" id="UP001178507"/>
    </source>
</evidence>
<accession>A0AA36N074</accession>